<dbReference type="Proteomes" id="UP001295469">
    <property type="component" value="Chromosome A04"/>
</dbReference>
<dbReference type="AlphaFoldDB" id="A0A817APG6"/>
<evidence type="ECO:0000313" key="1">
    <source>
        <dbReference type="EMBL" id="CAF2270143.1"/>
    </source>
</evidence>
<protein>
    <submittedName>
        <fullName evidence="1">(rape) hypothetical protein</fullName>
    </submittedName>
</protein>
<accession>A0A817APG6</accession>
<gene>
    <name evidence="1" type="ORF">DARMORV10_A04P09100.1</name>
</gene>
<sequence>MAAQPAKTVKKMKELKKKELEVFLDLQSWICDFRLGVCFIFRFIGLGFCLY</sequence>
<reference evidence="1" key="1">
    <citation type="submission" date="2021-01" db="EMBL/GenBank/DDBJ databases">
        <authorList>
            <consortium name="Genoscope - CEA"/>
            <person name="William W."/>
        </authorList>
    </citation>
    <scope>NUCLEOTIDE SEQUENCE</scope>
</reference>
<organism evidence="1">
    <name type="scientific">Brassica napus</name>
    <name type="common">Rape</name>
    <dbReference type="NCBI Taxonomy" id="3708"/>
    <lineage>
        <taxon>Eukaryota</taxon>
        <taxon>Viridiplantae</taxon>
        <taxon>Streptophyta</taxon>
        <taxon>Embryophyta</taxon>
        <taxon>Tracheophyta</taxon>
        <taxon>Spermatophyta</taxon>
        <taxon>Magnoliopsida</taxon>
        <taxon>eudicotyledons</taxon>
        <taxon>Gunneridae</taxon>
        <taxon>Pentapetalae</taxon>
        <taxon>rosids</taxon>
        <taxon>malvids</taxon>
        <taxon>Brassicales</taxon>
        <taxon>Brassicaceae</taxon>
        <taxon>Brassiceae</taxon>
        <taxon>Brassica</taxon>
    </lineage>
</organism>
<name>A0A817APG6_BRANA</name>
<dbReference type="EMBL" id="HG994358">
    <property type="protein sequence ID" value="CAF2270143.1"/>
    <property type="molecule type" value="Genomic_DNA"/>
</dbReference>
<proteinExistence type="predicted"/>